<dbReference type="InterPro" id="IPR022689">
    <property type="entry name" value="Iron_dep_repressor"/>
</dbReference>
<evidence type="ECO:0000256" key="4">
    <source>
        <dbReference type="ARBA" id="ARBA00022386"/>
    </source>
</evidence>
<comment type="function">
    <text evidence="12">In the presence of manganese, represses expression of mntH and mntS. Up-regulates expression of mntP.</text>
</comment>
<dbReference type="Pfam" id="PF04023">
    <property type="entry name" value="FeoA"/>
    <property type="match status" value="1"/>
</dbReference>
<gene>
    <name evidence="16" type="ORF">EDM02_03230</name>
</gene>
<dbReference type="GO" id="GO:0003700">
    <property type="term" value="F:DNA-binding transcription factor activity"/>
    <property type="evidence" value="ECO:0007669"/>
    <property type="project" value="InterPro"/>
</dbReference>
<dbReference type="SUPFAM" id="SSF46785">
    <property type="entry name" value="Winged helix' DNA-binding domain"/>
    <property type="match status" value="1"/>
</dbReference>
<dbReference type="Gene3D" id="1.10.10.10">
    <property type="entry name" value="Winged helix-like DNA-binding domain superfamily/Winged helix DNA-binding domain"/>
    <property type="match status" value="1"/>
</dbReference>
<comment type="subunit">
    <text evidence="3">Homodimer.</text>
</comment>
<dbReference type="OrthoDB" id="9791355at2"/>
<evidence type="ECO:0000256" key="12">
    <source>
        <dbReference type="ARBA" id="ARBA00025185"/>
    </source>
</evidence>
<keyword evidence="11" id="KW-0464">Manganese</keyword>
<dbReference type="InterPro" id="IPR022687">
    <property type="entry name" value="HTH_DTXR"/>
</dbReference>
<evidence type="ECO:0000256" key="11">
    <source>
        <dbReference type="ARBA" id="ARBA00023211"/>
    </source>
</evidence>
<dbReference type="GO" id="GO:0005737">
    <property type="term" value="C:cytoplasm"/>
    <property type="evidence" value="ECO:0007669"/>
    <property type="project" value="UniProtKB-SubCell"/>
</dbReference>
<dbReference type="InterPro" id="IPR050536">
    <property type="entry name" value="DtxR_MntR_Metal-Reg"/>
</dbReference>
<comment type="subcellular location">
    <subcellularLocation>
        <location evidence="1">Cytoplasm</location>
    </subcellularLocation>
</comment>
<evidence type="ECO:0000256" key="9">
    <source>
        <dbReference type="ARBA" id="ARBA00023159"/>
    </source>
</evidence>
<comment type="similarity">
    <text evidence="2">Belongs to the DtxR/MntR family.</text>
</comment>
<evidence type="ECO:0000313" key="17">
    <source>
        <dbReference type="Proteomes" id="UP000270927"/>
    </source>
</evidence>
<keyword evidence="14" id="KW-1133">Transmembrane helix</keyword>
<evidence type="ECO:0000256" key="1">
    <source>
        <dbReference type="ARBA" id="ARBA00004496"/>
    </source>
</evidence>
<dbReference type="GO" id="GO:0046983">
    <property type="term" value="F:protein dimerization activity"/>
    <property type="evidence" value="ECO:0007669"/>
    <property type="project" value="InterPro"/>
</dbReference>
<dbReference type="Pfam" id="PF01325">
    <property type="entry name" value="Fe_dep_repress"/>
    <property type="match status" value="1"/>
</dbReference>
<evidence type="ECO:0000256" key="13">
    <source>
        <dbReference type="ARBA" id="ARBA00032593"/>
    </source>
</evidence>
<evidence type="ECO:0000256" key="7">
    <source>
        <dbReference type="ARBA" id="ARBA00023015"/>
    </source>
</evidence>
<keyword evidence="14" id="KW-0472">Membrane</keyword>
<feature type="transmembrane region" description="Helical" evidence="14">
    <location>
        <begin position="211"/>
        <end position="230"/>
    </location>
</feature>
<dbReference type="InterPro" id="IPR036390">
    <property type="entry name" value="WH_DNA-bd_sf"/>
</dbReference>
<keyword evidence="10" id="KW-0804">Transcription</keyword>
<accession>A0A3N2QCK9</accession>
<sequence>MRLTHSEEDYLKAIYTLAEGKETLISTTAMAEFLHTSAASVTDMVQRLHSKQLVIYQKYQGVSLSEMGRRSAIKIVRKHLLWEVFLVDKLKFEWNSIHEVAEQLEHIDSDMLIDRLDHFLNYPCCSPHGIIIPTADGKVISKARLLLTNVAEGVSGMVSAIKDDSTTFLQYLGKRNIYLGTKITVVEKIHFDDSIDAIIDNHNKINISRKITDHILVTVLSVILCFVYAIS</sequence>
<keyword evidence="5" id="KW-0963">Cytoplasm</keyword>
<comment type="caution">
    <text evidence="16">The sequence shown here is derived from an EMBL/GenBank/DDBJ whole genome shotgun (WGS) entry which is preliminary data.</text>
</comment>
<dbReference type="InterPro" id="IPR036421">
    <property type="entry name" value="Fe_dep_repressor_sf"/>
</dbReference>
<evidence type="ECO:0000256" key="5">
    <source>
        <dbReference type="ARBA" id="ARBA00022490"/>
    </source>
</evidence>
<dbReference type="PANTHER" id="PTHR33238">
    <property type="entry name" value="IRON (METAL) DEPENDENT REPRESSOR, DTXR FAMILY"/>
    <property type="match status" value="1"/>
</dbReference>
<evidence type="ECO:0000256" key="3">
    <source>
        <dbReference type="ARBA" id="ARBA00011738"/>
    </source>
</evidence>
<evidence type="ECO:0000256" key="14">
    <source>
        <dbReference type="SAM" id="Phobius"/>
    </source>
</evidence>
<feature type="domain" description="HTH dtxR-type" evidence="15">
    <location>
        <begin position="3"/>
        <end position="65"/>
    </location>
</feature>
<keyword evidence="8" id="KW-0238">DNA-binding</keyword>
<evidence type="ECO:0000256" key="10">
    <source>
        <dbReference type="ARBA" id="ARBA00023163"/>
    </source>
</evidence>
<reference evidence="16 17" key="1">
    <citation type="submission" date="2018-09" db="EMBL/GenBank/DDBJ databases">
        <title>Comparative Genomics of Wolbachia-Cardinium Dual Endosymbiosis in a Plant-Parasitic Nematode.</title>
        <authorList>
            <person name="Brown A.M.V."/>
            <person name="Wasala S.K."/>
            <person name="Howe D.K."/>
            <person name="Peetz A.B."/>
            <person name="Zasada I.A."/>
            <person name="Denver D.R."/>
        </authorList>
    </citation>
    <scope>NUCLEOTIDE SEQUENCE [LARGE SCALE GENOMIC DNA]</scope>
    <source>
        <strain evidence="16 17">Pp_1</strain>
    </source>
</reference>
<dbReference type="PANTHER" id="PTHR33238:SF11">
    <property type="entry name" value="TRANSCRIPTIONAL REGULATOR MNTR"/>
    <property type="match status" value="1"/>
</dbReference>
<dbReference type="Proteomes" id="UP000270927">
    <property type="component" value="Unassembled WGS sequence"/>
</dbReference>
<dbReference type="GO" id="GO:0003677">
    <property type="term" value="F:DNA binding"/>
    <property type="evidence" value="ECO:0007669"/>
    <property type="project" value="UniProtKB-KW"/>
</dbReference>
<keyword evidence="17" id="KW-1185">Reference proteome</keyword>
<evidence type="ECO:0000256" key="8">
    <source>
        <dbReference type="ARBA" id="ARBA00023125"/>
    </source>
</evidence>
<dbReference type="InterPro" id="IPR001367">
    <property type="entry name" value="Fe_dep_repressor"/>
</dbReference>
<dbReference type="Gene3D" id="2.30.30.90">
    <property type="match status" value="1"/>
</dbReference>
<organism evidence="16 17">
    <name type="scientific">Candidatus Cardinium hertigii</name>
    <dbReference type="NCBI Taxonomy" id="247481"/>
    <lineage>
        <taxon>Bacteria</taxon>
        <taxon>Pseudomonadati</taxon>
        <taxon>Bacteroidota</taxon>
        <taxon>Cytophagia</taxon>
        <taxon>Cytophagales</taxon>
        <taxon>Amoebophilaceae</taxon>
        <taxon>Candidatus Cardinium</taxon>
    </lineage>
</organism>
<evidence type="ECO:0000256" key="6">
    <source>
        <dbReference type="ARBA" id="ARBA00022491"/>
    </source>
</evidence>
<dbReference type="PROSITE" id="PS50944">
    <property type="entry name" value="HTH_DTXR"/>
    <property type="match status" value="1"/>
</dbReference>
<dbReference type="Pfam" id="PF02742">
    <property type="entry name" value="Fe_dep_repr_C"/>
    <property type="match status" value="1"/>
</dbReference>
<dbReference type="Gene3D" id="1.10.60.10">
    <property type="entry name" value="Iron dependent repressor, metal binding and dimerisation domain"/>
    <property type="match status" value="1"/>
</dbReference>
<keyword evidence="14" id="KW-0812">Transmembrane</keyword>
<dbReference type="InterPro" id="IPR038157">
    <property type="entry name" value="FeoA_core_dom"/>
</dbReference>
<keyword evidence="6" id="KW-0678">Repressor</keyword>
<dbReference type="GO" id="GO:0046914">
    <property type="term" value="F:transition metal ion binding"/>
    <property type="evidence" value="ECO:0007669"/>
    <property type="project" value="InterPro"/>
</dbReference>
<proteinExistence type="inferred from homology"/>
<evidence type="ECO:0000256" key="2">
    <source>
        <dbReference type="ARBA" id="ARBA00007871"/>
    </source>
</evidence>
<keyword evidence="9" id="KW-0010">Activator</keyword>
<dbReference type="SMART" id="SM00529">
    <property type="entry name" value="HTH_DTXR"/>
    <property type="match status" value="1"/>
</dbReference>
<dbReference type="RefSeq" id="WP_123663022.1">
    <property type="nucleotide sequence ID" value="NZ_RARA01000024.1"/>
</dbReference>
<dbReference type="SUPFAM" id="SSF47979">
    <property type="entry name" value="Iron-dependent repressor protein, dimerization domain"/>
    <property type="match status" value="1"/>
</dbReference>
<evidence type="ECO:0000313" key="16">
    <source>
        <dbReference type="EMBL" id="ROT47419.1"/>
    </source>
</evidence>
<name>A0A3N2QCK9_9BACT</name>
<protein>
    <recommendedName>
        <fullName evidence="4">Transcriptional regulator MntR</fullName>
    </recommendedName>
    <alternativeName>
        <fullName evidence="13">Manganese transport regulator</fullName>
    </alternativeName>
</protein>
<dbReference type="InterPro" id="IPR007167">
    <property type="entry name" value="Fe-transptr_FeoA-like"/>
</dbReference>
<dbReference type="AlphaFoldDB" id="A0A3N2QCK9"/>
<dbReference type="EMBL" id="RARA01000024">
    <property type="protein sequence ID" value="ROT47419.1"/>
    <property type="molecule type" value="Genomic_DNA"/>
</dbReference>
<dbReference type="InterPro" id="IPR036388">
    <property type="entry name" value="WH-like_DNA-bd_sf"/>
</dbReference>
<keyword evidence="7" id="KW-0805">Transcription regulation</keyword>
<evidence type="ECO:0000259" key="15">
    <source>
        <dbReference type="PROSITE" id="PS50944"/>
    </source>
</evidence>